<organism evidence="2 3">
    <name type="scientific">Streptomyces brevispora</name>
    <dbReference type="NCBI Taxonomy" id="887462"/>
    <lineage>
        <taxon>Bacteria</taxon>
        <taxon>Bacillati</taxon>
        <taxon>Actinomycetota</taxon>
        <taxon>Actinomycetes</taxon>
        <taxon>Kitasatosporales</taxon>
        <taxon>Streptomycetaceae</taxon>
        <taxon>Streptomyces</taxon>
    </lineage>
</organism>
<dbReference type="Proteomes" id="UP001330827">
    <property type="component" value="Chromosome"/>
</dbReference>
<feature type="region of interest" description="Disordered" evidence="1">
    <location>
        <begin position="22"/>
        <end position="47"/>
    </location>
</feature>
<dbReference type="RefSeq" id="WP_326597648.1">
    <property type="nucleotide sequence ID" value="NZ_CP109114.1"/>
</dbReference>
<keyword evidence="3" id="KW-1185">Reference proteome</keyword>
<proteinExistence type="predicted"/>
<reference evidence="2 3" key="1">
    <citation type="submission" date="2022-10" db="EMBL/GenBank/DDBJ databases">
        <title>The complete genomes of actinobacterial strains from the NBC collection.</title>
        <authorList>
            <person name="Joergensen T.S."/>
            <person name="Alvarez Arevalo M."/>
            <person name="Sterndorff E.B."/>
            <person name="Faurdal D."/>
            <person name="Vuksanovic O."/>
            <person name="Mourched A.-S."/>
            <person name="Charusanti P."/>
            <person name="Shaw S."/>
            <person name="Blin K."/>
            <person name="Weber T."/>
        </authorList>
    </citation>
    <scope>NUCLEOTIDE SEQUENCE [LARGE SCALE GENOMIC DNA]</scope>
    <source>
        <strain evidence="2 3">NBC 01769</strain>
    </source>
</reference>
<evidence type="ECO:0000256" key="1">
    <source>
        <dbReference type="SAM" id="MobiDB-lite"/>
    </source>
</evidence>
<evidence type="ECO:0000313" key="3">
    <source>
        <dbReference type="Proteomes" id="UP001330827"/>
    </source>
</evidence>
<sequence>MLQTCVVVEPPPPVAVLPPELELPPLLPPDEDDPPLPDVPLVETRGGCAHDSSASTILNASLAEVLWAPADGLCEQTFQLEVCTTERRSSLASTYEETKSDQVPRRTAV</sequence>
<protein>
    <submittedName>
        <fullName evidence="2">Uncharacterized protein</fullName>
    </submittedName>
</protein>
<evidence type="ECO:0000313" key="2">
    <source>
        <dbReference type="EMBL" id="WSC18146.1"/>
    </source>
</evidence>
<feature type="compositionally biased region" description="Basic and acidic residues" evidence="1">
    <location>
        <begin position="96"/>
        <end position="109"/>
    </location>
</feature>
<dbReference type="EMBL" id="CP109114">
    <property type="protein sequence ID" value="WSC18146.1"/>
    <property type="molecule type" value="Genomic_DNA"/>
</dbReference>
<accession>A0ABZ1GDS7</accession>
<feature type="region of interest" description="Disordered" evidence="1">
    <location>
        <begin position="88"/>
        <end position="109"/>
    </location>
</feature>
<gene>
    <name evidence="2" type="ORF">OIE64_24030</name>
</gene>
<name>A0ABZ1GDS7_9ACTN</name>